<comment type="similarity">
    <text evidence="1">Belongs to the ADP-ribosylglycohydrolase family.</text>
</comment>
<keyword evidence="2 4" id="KW-0378">Hydrolase</keyword>
<dbReference type="RefSeq" id="WP_089385321.1">
    <property type="nucleotide sequence ID" value="NZ_FZNQ01000013.1"/>
</dbReference>
<dbReference type="SUPFAM" id="SSF101478">
    <property type="entry name" value="ADP-ribosylglycohydrolase"/>
    <property type="match status" value="1"/>
</dbReference>
<evidence type="ECO:0000256" key="2">
    <source>
        <dbReference type="ARBA" id="ARBA00022801"/>
    </source>
</evidence>
<dbReference type="PROSITE" id="PS51257">
    <property type="entry name" value="PROKAR_LIPOPROTEIN"/>
    <property type="match status" value="1"/>
</dbReference>
<feature type="binding site" evidence="3">
    <location>
        <position position="261"/>
    </location>
    <ligand>
        <name>Mg(2+)</name>
        <dbReference type="ChEBI" id="CHEBI:18420"/>
        <label>1</label>
    </ligand>
</feature>
<accession>A0A238X4Z0</accession>
<keyword evidence="5" id="KW-1185">Reference proteome</keyword>
<evidence type="ECO:0000313" key="4">
    <source>
        <dbReference type="EMBL" id="SNR54066.1"/>
    </source>
</evidence>
<feature type="binding site" evidence="3">
    <location>
        <position position="260"/>
    </location>
    <ligand>
        <name>Mg(2+)</name>
        <dbReference type="ChEBI" id="CHEBI:18420"/>
        <label>1</label>
    </ligand>
</feature>
<keyword evidence="3" id="KW-0460">Magnesium</keyword>
<dbReference type="EMBL" id="FZNQ01000013">
    <property type="protein sequence ID" value="SNR54066.1"/>
    <property type="molecule type" value="Genomic_DNA"/>
</dbReference>
<keyword evidence="3" id="KW-0479">Metal-binding</keyword>
<name>A0A238X4Z0_HALVU</name>
<protein>
    <submittedName>
        <fullName evidence="4">ADP-ribosyl-[dinitrogen reductase] hydrolase</fullName>
    </submittedName>
</protein>
<feature type="binding site" evidence="3">
    <location>
        <position position="59"/>
    </location>
    <ligand>
        <name>Mg(2+)</name>
        <dbReference type="ChEBI" id="CHEBI:18420"/>
        <label>1</label>
    </ligand>
</feature>
<evidence type="ECO:0000313" key="5">
    <source>
        <dbReference type="Proteomes" id="UP000198397"/>
    </source>
</evidence>
<feature type="binding site" evidence="3">
    <location>
        <position position="58"/>
    </location>
    <ligand>
        <name>Mg(2+)</name>
        <dbReference type="ChEBI" id="CHEBI:18420"/>
        <label>1</label>
    </ligand>
</feature>
<dbReference type="GO" id="GO:0046872">
    <property type="term" value="F:metal ion binding"/>
    <property type="evidence" value="ECO:0007669"/>
    <property type="project" value="UniProtKB-KW"/>
</dbReference>
<organism evidence="4 5">
    <name type="scientific">Halorubrum vacuolatum</name>
    <name type="common">Natronobacterium vacuolatum</name>
    <dbReference type="NCBI Taxonomy" id="63740"/>
    <lineage>
        <taxon>Archaea</taxon>
        <taxon>Methanobacteriati</taxon>
        <taxon>Methanobacteriota</taxon>
        <taxon>Stenosarchaea group</taxon>
        <taxon>Halobacteria</taxon>
        <taxon>Halobacteriales</taxon>
        <taxon>Haloferacaceae</taxon>
        <taxon>Halorubrum</taxon>
    </lineage>
</organism>
<feature type="binding site" evidence="3">
    <location>
        <position position="258"/>
    </location>
    <ligand>
        <name>Mg(2+)</name>
        <dbReference type="ChEBI" id="CHEBI:18420"/>
        <label>1</label>
    </ligand>
</feature>
<dbReference type="PANTHER" id="PTHR16222">
    <property type="entry name" value="ADP-RIBOSYLGLYCOHYDROLASE"/>
    <property type="match status" value="1"/>
</dbReference>
<comment type="cofactor">
    <cofactor evidence="3">
        <name>Mg(2+)</name>
        <dbReference type="ChEBI" id="CHEBI:18420"/>
    </cofactor>
    <text evidence="3">Binds 2 magnesium ions per subunit.</text>
</comment>
<dbReference type="Gene3D" id="1.10.4080.10">
    <property type="entry name" value="ADP-ribosylation/Crystallin J1"/>
    <property type="match status" value="1"/>
</dbReference>
<feature type="binding site" evidence="3">
    <location>
        <position position="57"/>
    </location>
    <ligand>
        <name>Mg(2+)</name>
        <dbReference type="ChEBI" id="CHEBI:18420"/>
        <label>1</label>
    </ligand>
</feature>
<dbReference type="InterPro" id="IPR050792">
    <property type="entry name" value="ADP-ribosylglycohydrolase"/>
</dbReference>
<evidence type="ECO:0000256" key="1">
    <source>
        <dbReference type="ARBA" id="ARBA00010702"/>
    </source>
</evidence>
<dbReference type="Proteomes" id="UP000198397">
    <property type="component" value="Unassembled WGS sequence"/>
</dbReference>
<dbReference type="PANTHER" id="PTHR16222:SF24">
    <property type="entry name" value="ADP-RIBOSYLHYDROLASE ARH3"/>
    <property type="match status" value="1"/>
</dbReference>
<dbReference type="InterPro" id="IPR036705">
    <property type="entry name" value="Ribosyl_crysJ1_sf"/>
</dbReference>
<sequence>MKDTIDAATGVLLGLACGDAVGRPVEFATHEEITRKYGVVTDMLAHGVHDKPAGAVTDDTELALCIARSLVEKRRFDGEDIAERFVEWYDSDPFGIGSMTADALSEYKRGATWDEAGKEVWERRNEGENAGNGSVMRCAPLALAFADTPETLATVSRQSSAITHYDPRCTYGCIILNHTIAGYLRNDPAPLENALSLVERDGPAELVEPLSLVLNQTDELSLSPTGYVVDTLQTALYDAITAESAEDAIVTAVNRGGDTDTIGAIAGAVAGARFGAGTLPNRWLESLQYRDELEQLAKALVTTEMKTETR</sequence>
<reference evidence="4 5" key="1">
    <citation type="submission" date="2017-06" db="EMBL/GenBank/DDBJ databases">
        <authorList>
            <person name="Kim H.J."/>
            <person name="Triplett B.A."/>
        </authorList>
    </citation>
    <scope>NUCLEOTIDE SEQUENCE [LARGE SCALE GENOMIC DNA]</scope>
    <source>
        <strain evidence="4 5">DSM 8800</strain>
    </source>
</reference>
<dbReference type="Pfam" id="PF03747">
    <property type="entry name" value="ADP_ribosyl_GH"/>
    <property type="match status" value="1"/>
</dbReference>
<evidence type="ECO:0000256" key="3">
    <source>
        <dbReference type="PIRSR" id="PIRSR605502-1"/>
    </source>
</evidence>
<gene>
    <name evidence="4" type="ORF">SAMN06264855_11380</name>
</gene>
<dbReference type="GO" id="GO:0016787">
    <property type="term" value="F:hydrolase activity"/>
    <property type="evidence" value="ECO:0007669"/>
    <property type="project" value="UniProtKB-KW"/>
</dbReference>
<dbReference type="AlphaFoldDB" id="A0A238X4Z0"/>
<proteinExistence type="inferred from homology"/>
<dbReference type="OrthoDB" id="114878at2157"/>
<dbReference type="InterPro" id="IPR005502">
    <property type="entry name" value="Ribosyl_crysJ1"/>
</dbReference>